<dbReference type="AlphaFoldDB" id="A0A8S4FXJ3"/>
<dbReference type="CDD" id="cd00593">
    <property type="entry name" value="RIBOc"/>
    <property type="match status" value="1"/>
</dbReference>
<dbReference type="Pfam" id="PF00636">
    <property type="entry name" value="Ribonuclease_3"/>
    <property type="match status" value="1"/>
</dbReference>
<evidence type="ECO:0000313" key="3">
    <source>
        <dbReference type="EMBL" id="CAG9133285.1"/>
    </source>
</evidence>
<dbReference type="SUPFAM" id="SSF69065">
    <property type="entry name" value="RNase III domain-like"/>
    <property type="match status" value="3"/>
</dbReference>
<feature type="domain" description="RNase III" evidence="2">
    <location>
        <begin position="143"/>
        <end position="275"/>
    </location>
</feature>
<reference evidence="3" key="1">
    <citation type="submission" date="2020-11" db="EMBL/GenBank/DDBJ databases">
        <authorList>
            <person name="Whiteford S."/>
        </authorList>
    </citation>
    <scope>NUCLEOTIDE SEQUENCE</scope>
</reference>
<dbReference type="GO" id="GO:0004525">
    <property type="term" value="F:ribonuclease III activity"/>
    <property type="evidence" value="ECO:0007669"/>
    <property type="project" value="InterPro"/>
</dbReference>
<dbReference type="GO" id="GO:0005737">
    <property type="term" value="C:cytoplasm"/>
    <property type="evidence" value="ECO:0007669"/>
    <property type="project" value="TreeGrafter"/>
</dbReference>
<evidence type="ECO:0000259" key="2">
    <source>
        <dbReference type="PROSITE" id="PS50142"/>
    </source>
</evidence>
<dbReference type="PROSITE" id="PS50142">
    <property type="entry name" value="RNASE_3_2"/>
    <property type="match status" value="1"/>
</dbReference>
<dbReference type="Proteomes" id="UP000653454">
    <property type="component" value="Unassembled WGS sequence"/>
</dbReference>
<name>A0A8S4FXJ3_PLUXY</name>
<keyword evidence="1" id="KW-0378">Hydrolase</keyword>
<dbReference type="GO" id="GO:0030422">
    <property type="term" value="P:siRNA processing"/>
    <property type="evidence" value="ECO:0007669"/>
    <property type="project" value="TreeGrafter"/>
</dbReference>
<keyword evidence="4" id="KW-1185">Reference proteome</keyword>
<proteinExistence type="predicted"/>
<dbReference type="GO" id="GO:0004530">
    <property type="term" value="F:deoxyribonuclease I activity"/>
    <property type="evidence" value="ECO:0007669"/>
    <property type="project" value="TreeGrafter"/>
</dbReference>
<evidence type="ECO:0000256" key="1">
    <source>
        <dbReference type="ARBA" id="ARBA00022801"/>
    </source>
</evidence>
<dbReference type="SMART" id="SM00535">
    <property type="entry name" value="RIBOc"/>
    <property type="match status" value="1"/>
</dbReference>
<evidence type="ECO:0000313" key="4">
    <source>
        <dbReference type="Proteomes" id="UP000653454"/>
    </source>
</evidence>
<dbReference type="EMBL" id="CAJHNJ030000059">
    <property type="protein sequence ID" value="CAG9133285.1"/>
    <property type="molecule type" value="Genomic_DNA"/>
</dbReference>
<dbReference type="InterPro" id="IPR000999">
    <property type="entry name" value="RNase_III_dom"/>
</dbReference>
<dbReference type="PROSITE" id="PS00517">
    <property type="entry name" value="RNASE_3_1"/>
    <property type="match status" value="1"/>
</dbReference>
<comment type="caution">
    <text evidence="3">The sequence shown here is derived from an EMBL/GenBank/DDBJ whole genome shotgun (WGS) entry which is preliminary data.</text>
</comment>
<dbReference type="PANTHER" id="PTHR14950">
    <property type="entry name" value="DICER-RELATED"/>
    <property type="match status" value="1"/>
</dbReference>
<accession>A0A8S4FXJ3</accession>
<dbReference type="GO" id="GO:0070578">
    <property type="term" value="C:RISC-loading complex"/>
    <property type="evidence" value="ECO:0007669"/>
    <property type="project" value="TreeGrafter"/>
</dbReference>
<dbReference type="Gene3D" id="1.10.1520.10">
    <property type="entry name" value="Ribonuclease III domain"/>
    <property type="match status" value="3"/>
</dbReference>
<gene>
    <name evidence="3" type="ORF">PLXY2_LOCUS11545</name>
</gene>
<dbReference type="InterPro" id="IPR036389">
    <property type="entry name" value="RNase_III_sf"/>
</dbReference>
<protein>
    <submittedName>
        <fullName evidence="3">(diamondback moth) hypothetical protein</fullName>
    </submittedName>
</protein>
<dbReference type="PANTHER" id="PTHR14950:SF37">
    <property type="entry name" value="ENDORIBONUCLEASE DICER"/>
    <property type="match status" value="1"/>
</dbReference>
<sequence length="302" mass="33894">MYNVINKTDKIRPTILIGVEFSRPEMLSGCLSADSRAAMAARLADSSSGQVEPEPPHAPQAAMQAYVAATVARDKTIADCVEALIGTYLLSSGIPGAVKVLEWFRILPKEDNFKEYLNKPVPTALSMGKIQVNDIDYLLNNCRIDIERKLNYTFRDPTFLLEALSHPSYIRNRHTRSYERLEFLGDAVLDLLITAHCFEHCRALRPGELTDLRSALVNNVTFAAYVVKLGLHKLVFIEIKGLITADCFEHCRALRPGELTDLRSALVNNVTFAAYVVKLGLHKLVLIEIEQRNYSNVNKYEL</sequence>
<dbReference type="GO" id="GO:0031054">
    <property type="term" value="P:pre-miRNA processing"/>
    <property type="evidence" value="ECO:0007669"/>
    <property type="project" value="TreeGrafter"/>
</dbReference>
<organism evidence="3 4">
    <name type="scientific">Plutella xylostella</name>
    <name type="common">Diamondback moth</name>
    <name type="synonym">Plutella maculipennis</name>
    <dbReference type="NCBI Taxonomy" id="51655"/>
    <lineage>
        <taxon>Eukaryota</taxon>
        <taxon>Metazoa</taxon>
        <taxon>Ecdysozoa</taxon>
        <taxon>Arthropoda</taxon>
        <taxon>Hexapoda</taxon>
        <taxon>Insecta</taxon>
        <taxon>Pterygota</taxon>
        <taxon>Neoptera</taxon>
        <taxon>Endopterygota</taxon>
        <taxon>Lepidoptera</taxon>
        <taxon>Glossata</taxon>
        <taxon>Ditrysia</taxon>
        <taxon>Yponomeutoidea</taxon>
        <taxon>Plutellidae</taxon>
        <taxon>Plutella</taxon>
    </lineage>
</organism>
<dbReference type="GO" id="GO:0005634">
    <property type="term" value="C:nucleus"/>
    <property type="evidence" value="ECO:0007669"/>
    <property type="project" value="TreeGrafter"/>
</dbReference>
<dbReference type="GO" id="GO:0006309">
    <property type="term" value="P:apoptotic DNA fragmentation"/>
    <property type="evidence" value="ECO:0007669"/>
    <property type="project" value="TreeGrafter"/>
</dbReference>
<dbReference type="GO" id="GO:0003723">
    <property type="term" value="F:RNA binding"/>
    <property type="evidence" value="ECO:0007669"/>
    <property type="project" value="TreeGrafter"/>
</dbReference>